<evidence type="ECO:0000313" key="17">
    <source>
        <dbReference type="Proteomes" id="UP000069205"/>
    </source>
</evidence>
<evidence type="ECO:0000256" key="9">
    <source>
        <dbReference type="ARBA" id="ARBA00048305"/>
    </source>
</evidence>
<keyword evidence="6 12" id="KW-0662">Pyridine nucleotide biosynthesis</keyword>
<dbReference type="GO" id="GO:0034628">
    <property type="term" value="P:'de novo' NAD+ biosynthetic process from L-aspartate"/>
    <property type="evidence" value="ECO:0007669"/>
    <property type="project" value="TreeGrafter"/>
</dbReference>
<dbReference type="Gene3D" id="3.90.700.10">
    <property type="entry name" value="Succinate dehydrogenase/fumarate reductase flavoprotein, catalytic domain"/>
    <property type="match status" value="1"/>
</dbReference>
<keyword evidence="17" id="KW-1185">Reference proteome</keyword>
<feature type="domain" description="FAD-dependent oxidoreductase 2 FAD-binding" evidence="14">
    <location>
        <begin position="17"/>
        <end position="388"/>
    </location>
</feature>
<dbReference type="InterPro" id="IPR036188">
    <property type="entry name" value="FAD/NAD-bd_sf"/>
</dbReference>
<dbReference type="FunFam" id="3.90.700.10:FF:000002">
    <property type="entry name" value="L-aspartate oxidase"/>
    <property type="match status" value="1"/>
</dbReference>
<proteinExistence type="inferred from homology"/>
<evidence type="ECO:0000256" key="3">
    <source>
        <dbReference type="ARBA" id="ARBA00008562"/>
    </source>
</evidence>
<dbReference type="EMBL" id="CP011801">
    <property type="protein sequence ID" value="ALA60566.1"/>
    <property type="molecule type" value="Genomic_DNA"/>
</dbReference>
<keyword evidence="5 12" id="KW-0285">Flavoprotein</keyword>
<feature type="region of interest" description="Disordered" evidence="13">
    <location>
        <begin position="541"/>
        <end position="562"/>
    </location>
</feature>
<dbReference type="Gene3D" id="1.20.58.100">
    <property type="entry name" value="Fumarate reductase/succinate dehydrogenase flavoprotein-like, C-terminal domain"/>
    <property type="match status" value="1"/>
</dbReference>
<dbReference type="InterPro" id="IPR037099">
    <property type="entry name" value="Fum_R/Succ_DH_flav-like_C_sf"/>
</dbReference>
<dbReference type="Pfam" id="PF00890">
    <property type="entry name" value="FAD_binding_2"/>
    <property type="match status" value="1"/>
</dbReference>
<organism evidence="16 17">
    <name type="scientific">Nitrospira moscoviensis</name>
    <dbReference type="NCBI Taxonomy" id="42253"/>
    <lineage>
        <taxon>Bacteria</taxon>
        <taxon>Pseudomonadati</taxon>
        <taxon>Nitrospirota</taxon>
        <taxon>Nitrospiria</taxon>
        <taxon>Nitrospirales</taxon>
        <taxon>Nitrospiraceae</taxon>
        <taxon>Nitrospira</taxon>
    </lineage>
</organism>
<evidence type="ECO:0000313" key="16">
    <source>
        <dbReference type="EMBL" id="ALA60566.1"/>
    </source>
</evidence>
<feature type="domain" description="Fumarate reductase/succinate dehydrogenase flavoprotein-like C-terminal" evidence="15">
    <location>
        <begin position="480"/>
        <end position="526"/>
    </location>
</feature>
<feature type="active site" description="Proton acceptor" evidence="11">
    <location>
        <position position="286"/>
    </location>
</feature>
<evidence type="ECO:0000256" key="7">
    <source>
        <dbReference type="ARBA" id="ARBA00022827"/>
    </source>
</evidence>
<keyword evidence="7 12" id="KW-0274">FAD</keyword>
<dbReference type="UniPathway" id="UPA00253">
    <property type="reaction ID" value="UER00326"/>
</dbReference>
<dbReference type="PATRIC" id="fig|42253.5.peg.4134"/>
<comment type="pathway">
    <text evidence="2 12">Cofactor biosynthesis; NAD(+) biosynthesis; iminoaspartate from L-aspartate (oxidase route): step 1/1.</text>
</comment>
<keyword evidence="8 12" id="KW-0560">Oxidoreductase</keyword>
<dbReference type="KEGG" id="nmv:NITMOv2_4186"/>
<name>A0A0K2GI08_NITMO</name>
<dbReference type="PRINTS" id="PR00368">
    <property type="entry name" value="FADPNR"/>
</dbReference>
<evidence type="ECO:0000256" key="13">
    <source>
        <dbReference type="SAM" id="MobiDB-lite"/>
    </source>
</evidence>
<dbReference type="Gene3D" id="3.50.50.60">
    <property type="entry name" value="FAD/NAD(P)-binding domain"/>
    <property type="match status" value="1"/>
</dbReference>
<dbReference type="Pfam" id="PF02910">
    <property type="entry name" value="Succ_DH_flav_C"/>
    <property type="match status" value="1"/>
</dbReference>
<dbReference type="PIRSF" id="PIRSF000171">
    <property type="entry name" value="SDHA_APRA_LASPO"/>
    <property type="match status" value="1"/>
</dbReference>
<comment type="similarity">
    <text evidence="3 12">Belongs to the FAD-dependent oxidoreductase 2 family. NadB subfamily.</text>
</comment>
<dbReference type="InterPro" id="IPR005288">
    <property type="entry name" value="NadB"/>
</dbReference>
<protein>
    <recommendedName>
        <fullName evidence="4 10">L-aspartate oxidase</fullName>
        <ecNumber evidence="4 10">1.4.3.16</ecNumber>
    </recommendedName>
</protein>
<dbReference type="PANTHER" id="PTHR42716:SF2">
    <property type="entry name" value="L-ASPARTATE OXIDASE, CHLOROPLASTIC"/>
    <property type="match status" value="1"/>
</dbReference>
<evidence type="ECO:0000256" key="2">
    <source>
        <dbReference type="ARBA" id="ARBA00004950"/>
    </source>
</evidence>
<reference evidence="16 17" key="1">
    <citation type="journal article" date="2015" name="Proc. Natl. Acad. Sci. U.S.A.">
        <title>Expanded metabolic versatility of ubiquitous nitrite-oxidizing bacteria from the genus Nitrospira.</title>
        <authorList>
            <person name="Koch H."/>
            <person name="Lucker S."/>
            <person name="Albertsen M."/>
            <person name="Kitzinger K."/>
            <person name="Herbold C."/>
            <person name="Spieck E."/>
            <person name="Nielsen P.H."/>
            <person name="Wagner M."/>
            <person name="Daims H."/>
        </authorList>
    </citation>
    <scope>NUCLEOTIDE SEQUENCE [LARGE SCALE GENOMIC DNA]</scope>
    <source>
        <strain evidence="16 17">NSP M-1</strain>
    </source>
</reference>
<dbReference type="SUPFAM" id="SSF56425">
    <property type="entry name" value="Succinate dehydrogenase/fumarate reductase flavoprotein, catalytic domain"/>
    <property type="match status" value="1"/>
</dbReference>
<evidence type="ECO:0000256" key="12">
    <source>
        <dbReference type="RuleBase" id="RU362049"/>
    </source>
</evidence>
<dbReference type="InterPro" id="IPR015939">
    <property type="entry name" value="Fum_Rdtase/Succ_DH_flav-like_C"/>
</dbReference>
<dbReference type="Proteomes" id="UP000069205">
    <property type="component" value="Chromosome"/>
</dbReference>
<dbReference type="SUPFAM" id="SSF51905">
    <property type="entry name" value="FAD/NAD(P)-binding domain"/>
    <property type="match status" value="1"/>
</dbReference>
<evidence type="ECO:0000256" key="5">
    <source>
        <dbReference type="ARBA" id="ARBA00022630"/>
    </source>
</evidence>
<dbReference type="GO" id="GO:0008734">
    <property type="term" value="F:L-aspartate oxidase activity"/>
    <property type="evidence" value="ECO:0007669"/>
    <property type="project" value="UniProtKB-UniRule"/>
</dbReference>
<dbReference type="PANTHER" id="PTHR42716">
    <property type="entry name" value="L-ASPARTATE OXIDASE"/>
    <property type="match status" value="1"/>
</dbReference>
<dbReference type="NCBIfam" id="TIGR00551">
    <property type="entry name" value="nadB"/>
    <property type="match status" value="1"/>
</dbReference>
<evidence type="ECO:0000256" key="1">
    <source>
        <dbReference type="ARBA" id="ARBA00001974"/>
    </source>
</evidence>
<accession>A0A0K2GI08</accession>
<comment type="subcellular location">
    <subcellularLocation>
        <location evidence="12">Cytoplasm</location>
    </subcellularLocation>
</comment>
<dbReference type="GO" id="GO:0005737">
    <property type="term" value="C:cytoplasm"/>
    <property type="evidence" value="ECO:0007669"/>
    <property type="project" value="UniProtKB-SubCell"/>
</dbReference>
<comment type="function">
    <text evidence="12">Catalyzes the oxidation of L-aspartate to iminoaspartate.</text>
</comment>
<sequence>MTMAATGRPLPIAPPADFLVIGSGVAGLRAALELSREGRVVMLTKGHPLQSSSIYAQGGVAVALSEEDDVAIHLTDTVKAGHGLCRREAVRVLVEEGPDRIQELIRWGAKFDKAGGKFAFAREAAHSRSRILRARGDATGNEMVRVLMAQAARHKRIQRLDYHFTVDLIVEEGRCCGAVVLNEHTGAQFVLPAKAVVLSTGGAGQIYARTTNPPNATGDGMAMAFRAGAQLQDMEFVQFHPTALFLPSSPPFLLSEAMRGEGGQLRNSKGELFMHRYHPMGALAPRDIVARAIWAEMAATRARHVYLDVTHLGADFVKRRFPTIYATCLRYDIDITEEWIPVSPSAHYMMGGVWTDINGATTLPGLFAAGEVACSGVHGANRLASNSLLEGLVFGMRAGLSAIWWASSRTVPDLSRHAEALRRCRWEPLEDAEKLRSSLRRTMWGQVGVIRSRDSLIRATAQLSRWMRLVCRPFATRADLEAKNMVQVAYCVAEAALWRENSVGAHFRSDFPQSRGAGWKRHSQLSVKDLVTERKRPAPRGLVIALPAPKTRSRGPVPPRRG</sequence>
<dbReference type="STRING" id="42253.NITMOv2_4186"/>
<evidence type="ECO:0000256" key="11">
    <source>
        <dbReference type="PIRSR" id="PIRSR000171-1"/>
    </source>
</evidence>
<dbReference type="SUPFAM" id="SSF46977">
    <property type="entry name" value="Succinate dehydrogenase/fumarate reductase flavoprotein C-terminal domain"/>
    <property type="match status" value="1"/>
</dbReference>
<evidence type="ECO:0000259" key="15">
    <source>
        <dbReference type="Pfam" id="PF02910"/>
    </source>
</evidence>
<evidence type="ECO:0000256" key="10">
    <source>
        <dbReference type="NCBIfam" id="TIGR00551"/>
    </source>
</evidence>
<dbReference type="AlphaFoldDB" id="A0A0K2GI08"/>
<dbReference type="InterPro" id="IPR003953">
    <property type="entry name" value="FAD-dep_OxRdtase_2_FAD-bd"/>
</dbReference>
<comment type="cofactor">
    <cofactor evidence="1 12">
        <name>FAD</name>
        <dbReference type="ChEBI" id="CHEBI:57692"/>
    </cofactor>
</comment>
<evidence type="ECO:0000256" key="8">
    <source>
        <dbReference type="ARBA" id="ARBA00023002"/>
    </source>
</evidence>
<evidence type="ECO:0000259" key="14">
    <source>
        <dbReference type="Pfam" id="PF00890"/>
    </source>
</evidence>
<dbReference type="InterPro" id="IPR027477">
    <property type="entry name" value="Succ_DH/fumarate_Rdtase_cat_sf"/>
</dbReference>
<gene>
    <name evidence="16" type="primary">nadB</name>
    <name evidence="16" type="ORF">NITMOv2_4186</name>
</gene>
<comment type="catalytic activity">
    <reaction evidence="9">
        <text>L-aspartate + O2 = iminosuccinate + H2O2</text>
        <dbReference type="Rhea" id="RHEA:25876"/>
        <dbReference type="ChEBI" id="CHEBI:15379"/>
        <dbReference type="ChEBI" id="CHEBI:16240"/>
        <dbReference type="ChEBI" id="CHEBI:29991"/>
        <dbReference type="ChEBI" id="CHEBI:77875"/>
        <dbReference type="EC" id="1.4.3.16"/>
    </reaction>
    <physiologicalReaction direction="left-to-right" evidence="9">
        <dbReference type="Rhea" id="RHEA:25877"/>
    </physiologicalReaction>
</comment>
<evidence type="ECO:0000256" key="6">
    <source>
        <dbReference type="ARBA" id="ARBA00022642"/>
    </source>
</evidence>
<dbReference type="EC" id="1.4.3.16" evidence="4 10"/>
<evidence type="ECO:0000256" key="4">
    <source>
        <dbReference type="ARBA" id="ARBA00012173"/>
    </source>
</evidence>